<dbReference type="AlphaFoldDB" id="A0A7D5SUV1"/>
<dbReference type="Pfam" id="PF00665">
    <property type="entry name" value="rve"/>
    <property type="match status" value="1"/>
</dbReference>
<dbReference type="InterPro" id="IPR036397">
    <property type="entry name" value="RNaseH_sf"/>
</dbReference>
<dbReference type="Gene3D" id="3.30.420.10">
    <property type="entry name" value="Ribonuclease H-like superfamily/Ribonuclease H"/>
    <property type="match status" value="1"/>
</dbReference>
<dbReference type="SUPFAM" id="SSF53098">
    <property type="entry name" value="Ribonuclease H-like"/>
    <property type="match status" value="1"/>
</dbReference>
<dbReference type="InterPro" id="IPR001584">
    <property type="entry name" value="Integrase_cat-core"/>
</dbReference>
<gene>
    <name evidence="2" type="ORF">SYMBAF_16385</name>
</gene>
<dbReference type="GO" id="GO:0015074">
    <property type="term" value="P:DNA integration"/>
    <property type="evidence" value="ECO:0007669"/>
    <property type="project" value="InterPro"/>
</dbReference>
<dbReference type="EMBL" id="CP050855">
    <property type="protein sequence ID" value="QLH64440.1"/>
    <property type="molecule type" value="Genomic_DNA"/>
</dbReference>
<dbReference type="InterPro" id="IPR048020">
    <property type="entry name" value="Transpos_IS3"/>
</dbReference>
<dbReference type="Proteomes" id="UP000042738">
    <property type="component" value="Chromosome"/>
</dbReference>
<dbReference type="Pfam" id="PF13276">
    <property type="entry name" value="HTH_21"/>
    <property type="match status" value="1"/>
</dbReference>
<feature type="domain" description="Integrase catalytic" evidence="1">
    <location>
        <begin position="117"/>
        <end position="286"/>
    </location>
</feature>
<dbReference type="PANTHER" id="PTHR46889">
    <property type="entry name" value="TRANSPOSASE INSF FOR INSERTION SEQUENCE IS3B-RELATED"/>
    <property type="match status" value="1"/>
</dbReference>
<evidence type="ECO:0000313" key="2">
    <source>
        <dbReference type="EMBL" id="QLH64440.1"/>
    </source>
</evidence>
<dbReference type="InterPro" id="IPR025948">
    <property type="entry name" value="HTH-like_dom"/>
</dbReference>
<dbReference type="NCBIfam" id="NF033516">
    <property type="entry name" value="transpos_IS3"/>
    <property type="match status" value="1"/>
</dbReference>
<dbReference type="InterPro" id="IPR050900">
    <property type="entry name" value="Transposase_IS3/IS150/IS904"/>
</dbReference>
<proteinExistence type="predicted"/>
<evidence type="ECO:0000313" key="3">
    <source>
        <dbReference type="Proteomes" id="UP000042738"/>
    </source>
</evidence>
<evidence type="ECO:0000259" key="1">
    <source>
        <dbReference type="PROSITE" id="PS50994"/>
    </source>
</evidence>
<organism evidence="2 3">
    <name type="scientific">Serratia symbiotica</name>
    <dbReference type="NCBI Taxonomy" id="138074"/>
    <lineage>
        <taxon>Bacteria</taxon>
        <taxon>Pseudomonadati</taxon>
        <taxon>Pseudomonadota</taxon>
        <taxon>Gammaproteobacteria</taxon>
        <taxon>Enterobacterales</taxon>
        <taxon>Yersiniaceae</taxon>
        <taxon>Serratia</taxon>
    </lineage>
</organism>
<name>A0A7D5SUV1_9GAMM</name>
<reference evidence="2 3" key="1">
    <citation type="journal article" date="2014" name="Genome Announc.">
        <title>Whole-Genome Sequence of Serratia symbiotica Strain CWBI-2.3T, a Free-Living Symbiont of the Black Bean Aphid Aphis fabae.</title>
        <authorList>
            <person name="Foray V."/>
            <person name="Grigorescu A.S."/>
            <person name="Sabri A."/>
            <person name="Haubruge E."/>
            <person name="Lognay G."/>
            <person name="Francis F."/>
            <person name="Fauconnier M.L."/>
            <person name="Hance T."/>
            <person name="Thonart P."/>
        </authorList>
    </citation>
    <scope>NUCLEOTIDE SEQUENCE [LARGE SCALE GENOMIC DNA]</scope>
    <source>
        <strain evidence="2">CWBI-2.3</strain>
    </source>
</reference>
<dbReference type="PROSITE" id="PS50994">
    <property type="entry name" value="INTEGRASE"/>
    <property type="match status" value="1"/>
</dbReference>
<sequence length="308" mass="35516">MAYAIAAPGRYPLIRITQVLKVSRSNLYERLSGLRQPRTVRYSKEAEEALLSFIRQICSRRATNGYRRVTAHLNRELKEARRRVNPKRLYRIMKLNKLRLAKSGYEKKHRNHTGNVITLKPDTRWWSDGFEIRWWNREVVRVVFSLDCCDREAISWSATTGGISSEIVQDLLTENLEKRFGNTLKVPHPIEWLTDNGSYYIADATRTFARSLGFIVCTTPVRSPESSGMAESFVKTFKRDYVYVNDLPDAASMLEKLAEWMADYNNWHPHKGLKMRSPREYREAVLAVLAGATPACQYASSRCAARST</sequence>
<accession>A0A7D5SUV1</accession>
<dbReference type="GO" id="GO:0003676">
    <property type="term" value="F:nucleic acid binding"/>
    <property type="evidence" value="ECO:0007669"/>
    <property type="project" value="InterPro"/>
</dbReference>
<protein>
    <submittedName>
        <fullName evidence="2">IS3 family transposase</fullName>
    </submittedName>
</protein>
<dbReference type="InterPro" id="IPR012337">
    <property type="entry name" value="RNaseH-like_sf"/>
</dbReference>
<dbReference type="PANTHER" id="PTHR46889:SF5">
    <property type="entry name" value="INTEGRASE PROTEIN"/>
    <property type="match status" value="1"/>
</dbReference>